<feature type="chain" id="PRO_5035939519" description="VWFA domain-containing protein" evidence="1">
    <location>
        <begin position="36"/>
        <end position="266"/>
    </location>
</feature>
<dbReference type="InterPro" id="IPR002035">
    <property type="entry name" value="VWF_A"/>
</dbReference>
<evidence type="ECO:0000256" key="1">
    <source>
        <dbReference type="SAM" id="SignalP"/>
    </source>
</evidence>
<keyword evidence="4" id="KW-1185">Reference proteome</keyword>
<dbReference type="Pfam" id="PF00092">
    <property type="entry name" value="VWA"/>
    <property type="match status" value="1"/>
</dbReference>
<reference evidence="3" key="1">
    <citation type="submission" date="2022-03" db="EMBL/GenBank/DDBJ databases">
        <authorList>
            <person name="Martin C."/>
        </authorList>
    </citation>
    <scope>NUCLEOTIDE SEQUENCE</scope>
</reference>
<organism evidence="3 4">
    <name type="scientific">Owenia fusiformis</name>
    <name type="common">Polychaete worm</name>
    <dbReference type="NCBI Taxonomy" id="6347"/>
    <lineage>
        <taxon>Eukaryota</taxon>
        <taxon>Metazoa</taxon>
        <taxon>Spiralia</taxon>
        <taxon>Lophotrochozoa</taxon>
        <taxon>Annelida</taxon>
        <taxon>Polychaeta</taxon>
        <taxon>Sedentaria</taxon>
        <taxon>Canalipalpata</taxon>
        <taxon>Sabellida</taxon>
        <taxon>Oweniida</taxon>
        <taxon>Oweniidae</taxon>
        <taxon>Owenia</taxon>
    </lineage>
</organism>
<evidence type="ECO:0000313" key="4">
    <source>
        <dbReference type="Proteomes" id="UP000749559"/>
    </source>
</evidence>
<dbReference type="InterPro" id="IPR036465">
    <property type="entry name" value="vWFA_dom_sf"/>
</dbReference>
<dbReference type="EMBL" id="CAIIXF020000012">
    <property type="protein sequence ID" value="CAH1802045.1"/>
    <property type="molecule type" value="Genomic_DNA"/>
</dbReference>
<keyword evidence="1" id="KW-0732">Signal</keyword>
<feature type="domain" description="VWFA" evidence="2">
    <location>
        <begin position="74"/>
        <end position="264"/>
    </location>
</feature>
<protein>
    <recommendedName>
        <fullName evidence="2">VWFA domain-containing protein</fullName>
    </recommendedName>
</protein>
<dbReference type="SUPFAM" id="SSF53300">
    <property type="entry name" value="vWA-like"/>
    <property type="match status" value="1"/>
</dbReference>
<gene>
    <name evidence="3" type="ORF">OFUS_LOCUS25763</name>
</gene>
<name>A0A8S4Q8D4_OWEFU</name>
<feature type="signal peptide" evidence="1">
    <location>
        <begin position="1"/>
        <end position="35"/>
    </location>
</feature>
<evidence type="ECO:0000259" key="2">
    <source>
        <dbReference type="PROSITE" id="PS50234"/>
    </source>
</evidence>
<dbReference type="Proteomes" id="UP000749559">
    <property type="component" value="Unassembled WGS sequence"/>
</dbReference>
<dbReference type="PROSITE" id="PS50234">
    <property type="entry name" value="VWFA"/>
    <property type="match status" value="1"/>
</dbReference>
<evidence type="ECO:0000313" key="3">
    <source>
        <dbReference type="EMBL" id="CAH1802045.1"/>
    </source>
</evidence>
<accession>A0A8S4Q8D4</accession>
<proteinExistence type="predicted"/>
<sequence length="266" mass="30245">MFFGWSRRHNPMQKTFVICVYLLLVPLCIMGGKNTREVGINGKDTSIKVTIEGEGKKIYGSGTFDPTQPPICADVEMILDLSCSLSPAIKDLARNVSRDIGYQILSYNQSTMKARVGILTYGQEVNRVKKLDSKLDVLKTMEKFKNIDVRKKQGELCRTHTHLALQNAQKSFTKFHRTGVKQIILLFTDGLTFLRRNRVPMYVTKGELKKSGVILNVISLPHKKGKFDGDEYKLLPHSTDHLFNEQESMPRVLSSNHNVYLSLLRQ</sequence>
<dbReference type="Gene3D" id="3.40.50.410">
    <property type="entry name" value="von Willebrand factor, type A domain"/>
    <property type="match status" value="1"/>
</dbReference>
<dbReference type="CDD" id="cd00198">
    <property type="entry name" value="vWFA"/>
    <property type="match status" value="1"/>
</dbReference>
<dbReference type="AlphaFoldDB" id="A0A8S4Q8D4"/>
<comment type="caution">
    <text evidence="3">The sequence shown here is derived from an EMBL/GenBank/DDBJ whole genome shotgun (WGS) entry which is preliminary data.</text>
</comment>
<dbReference type="OrthoDB" id="6132182at2759"/>